<reference evidence="9" key="2">
    <citation type="submission" date="2016-02" db="EMBL/GenBank/DDBJ databases">
        <title>Draft genome sequence of five rapidly growing Mycobacterium species.</title>
        <authorList>
            <person name="Katahira K."/>
            <person name="Gotou Y."/>
            <person name="Iida K."/>
            <person name="Ogura Y."/>
            <person name="Hayashi T."/>
        </authorList>
    </citation>
    <scope>NUCLEOTIDE SEQUENCE [LARGE SCALE GENOMIC DNA]</scope>
    <source>
        <strain evidence="9">JCM6362</strain>
    </source>
</reference>
<dbReference type="InterPro" id="IPR001227">
    <property type="entry name" value="Ac_transferase_dom_sf"/>
</dbReference>
<keyword evidence="3 8" id="KW-0808">Transferase</keyword>
<dbReference type="OrthoDB" id="9778690at2"/>
<dbReference type="InterPro" id="IPR014043">
    <property type="entry name" value="Acyl_transferase_dom"/>
</dbReference>
<dbReference type="InterPro" id="IPR016035">
    <property type="entry name" value="Acyl_Trfase/lysoPLipase"/>
</dbReference>
<evidence type="ECO:0000256" key="4">
    <source>
        <dbReference type="ARBA" id="ARBA00022857"/>
    </source>
</evidence>
<comment type="caution">
    <text evidence="8">The sequence shown here is derived from an EMBL/GenBank/DDBJ whole genome shotgun (WGS) entry which is preliminary data.</text>
</comment>
<accession>A0A100XBZ9</accession>
<dbReference type="PROSITE" id="PS50075">
    <property type="entry name" value="CARRIER"/>
    <property type="match status" value="1"/>
</dbReference>
<dbReference type="GO" id="GO:0005737">
    <property type="term" value="C:cytoplasm"/>
    <property type="evidence" value="ECO:0007669"/>
    <property type="project" value="TreeGrafter"/>
</dbReference>
<dbReference type="SUPFAM" id="SSF55048">
    <property type="entry name" value="Probable ACP-binding domain of malonyl-CoA ACP transacylase"/>
    <property type="match status" value="1"/>
</dbReference>
<dbReference type="EMBL" id="BCTB01000004">
    <property type="protein sequence ID" value="GAT13804.1"/>
    <property type="molecule type" value="Genomic_DNA"/>
</dbReference>
<dbReference type="SUPFAM" id="SSF52151">
    <property type="entry name" value="FabD/lysophospholipase-like"/>
    <property type="match status" value="1"/>
</dbReference>
<dbReference type="SUPFAM" id="SSF47336">
    <property type="entry name" value="ACP-like"/>
    <property type="match status" value="1"/>
</dbReference>
<dbReference type="PANTHER" id="PTHR43775">
    <property type="entry name" value="FATTY ACID SYNTHASE"/>
    <property type="match status" value="1"/>
</dbReference>
<evidence type="ECO:0000256" key="5">
    <source>
        <dbReference type="ARBA" id="ARBA00023268"/>
    </source>
</evidence>
<keyword evidence="4" id="KW-0521">NADP</keyword>
<dbReference type="STRING" id="1797.RMCT_0775"/>
<dbReference type="Gene3D" id="3.40.50.720">
    <property type="entry name" value="NAD(P)-binding Rossmann-like Domain"/>
    <property type="match status" value="1"/>
</dbReference>
<evidence type="ECO:0000256" key="3">
    <source>
        <dbReference type="ARBA" id="ARBA00022679"/>
    </source>
</evidence>
<sequence>MTPITRANSWPDGRIPVLLSAHAEDLLRADARALLDYLDREPAAAVDAVAGRLAATRRVRRHRAVIRAADRTELADGLRAVADGAEHRLVARSDHSTAPRLAFVFPGQGSQWPGMGAAAYRQFAEYRAGVDACAAAFTAAGAPAPLRYLTTPDDPESFCETEVEGAQFTHAVALARMWRHHGVLPDITVGHSLGEVGAAYIAGAITLADAVSVVIARAGVVDRLPGRYAVAVLGVDADAARDVIASTPGWLELSVVNAPSSVAVSGDRDAVSAAVARVREQGRFAREITVGFPVHTSILEPLRDDLLRNLPQAEFADSPVQFIGAATGDVVPAGTGFGPYWYGNLRHLVRFDRAFQTALRCGARTFVELSAHPSLLFAMSELLGDTPATLLGSTRRDEPIAETFTANLAAAAVSDPGYDWRAVTPAGPDRLTGFPNAPMRAIPMWATAAPRRIGRAGGVRGEEAPGLRIAAEVWEPVAAQPGPASAATPVPVALLELGDTGRLGGWLRELLGNRPDVVLVGPEAAEVAVVAAPESDTAAPEAGVAAITELVRAGGLRYPAAPGPHCRDVWLVTVGAEQVHPDDPVAPVPAAVAAMHRSLGLENPQIPFHHLDLEQGVGSDTARDTDPAVAALLMDAVLSATGGGGLAIRTTGAGAVLYRRGLRDVPAPPPLDRPGLLDEVVITGGAGAIGLHYARQLARRGAKRIVLLSRRPVDPAELAALAAPTGAEVLSVSCDLTDPDAVAAAAGRYGGAGASLLIHAAGAATFDTGDRIDPQATANTLAAKLIGLSRLVRDWPLRPDARLLLCSSVSGRWGGQGHTVYAAANRMLDVAAHRLRAEGRDAVAIRWGLWQSGPETGRGIVDADEAARIRRSGLLPMAPAEAVEASLLAHTHDPLVFAADPDRLRLFLGEPDSVAQPDTTASAPTGGTGPAVDTDAAVRGELAAVLGIPDPDTIDLEASLFDLGVDSLLAVDLRKRFRKVVGRTVPLASLLSGITGTELVDELDAAIRPTIREAPRKPPKKVNSPQ</sequence>
<evidence type="ECO:0000256" key="1">
    <source>
        <dbReference type="ARBA" id="ARBA00022450"/>
    </source>
</evidence>
<dbReference type="InterPro" id="IPR016036">
    <property type="entry name" value="Malonyl_transacylase_ACP-bd"/>
</dbReference>
<dbReference type="InterPro" id="IPR057326">
    <property type="entry name" value="KR_dom"/>
</dbReference>
<proteinExistence type="predicted"/>
<dbReference type="Pfam" id="PF00550">
    <property type="entry name" value="PP-binding"/>
    <property type="match status" value="1"/>
</dbReference>
<evidence type="ECO:0000256" key="6">
    <source>
        <dbReference type="SAM" id="MobiDB-lite"/>
    </source>
</evidence>
<feature type="region of interest" description="Disordered" evidence="6">
    <location>
        <begin position="911"/>
        <end position="931"/>
    </location>
</feature>
<evidence type="ECO:0000259" key="7">
    <source>
        <dbReference type="PROSITE" id="PS50075"/>
    </source>
</evidence>
<dbReference type="InterPro" id="IPR050091">
    <property type="entry name" value="PKS_NRPS_Biosynth_Enz"/>
</dbReference>
<dbReference type="AlphaFoldDB" id="A0A100XBZ9"/>
<reference evidence="8 9" key="1">
    <citation type="journal article" date="2016" name="Genome Announc.">
        <title>Draft Genome Sequences of Five Rapidly Growing Mycobacterium Species, M. thermoresistibile, M. fortuitum subsp. acetamidolyticum, M. canariasense, M. brisbanense, and M. novocastrense.</title>
        <authorList>
            <person name="Katahira K."/>
            <person name="Ogura Y."/>
            <person name="Gotoh Y."/>
            <person name="Hayashi T."/>
        </authorList>
    </citation>
    <scope>NUCLEOTIDE SEQUENCE [LARGE SCALE GENOMIC DNA]</scope>
    <source>
        <strain evidence="8 9">JCM6362</strain>
    </source>
</reference>
<dbReference type="GO" id="GO:0006633">
    <property type="term" value="P:fatty acid biosynthetic process"/>
    <property type="evidence" value="ECO:0007669"/>
    <property type="project" value="TreeGrafter"/>
</dbReference>
<keyword evidence="2" id="KW-0597">Phosphoprotein</keyword>
<dbReference type="Pfam" id="PF08659">
    <property type="entry name" value="KR"/>
    <property type="match status" value="1"/>
</dbReference>
<dbReference type="GO" id="GO:0031177">
    <property type="term" value="F:phosphopantetheine binding"/>
    <property type="evidence" value="ECO:0007669"/>
    <property type="project" value="InterPro"/>
</dbReference>
<feature type="domain" description="Carrier" evidence="7">
    <location>
        <begin position="932"/>
        <end position="1007"/>
    </location>
</feature>
<name>A0A100XBZ9_MYCTH</name>
<evidence type="ECO:0000256" key="2">
    <source>
        <dbReference type="ARBA" id="ARBA00022553"/>
    </source>
</evidence>
<dbReference type="InterPro" id="IPR036291">
    <property type="entry name" value="NAD(P)-bd_dom_sf"/>
</dbReference>
<dbReference type="Proteomes" id="UP000069654">
    <property type="component" value="Unassembled WGS sequence"/>
</dbReference>
<dbReference type="GO" id="GO:0005886">
    <property type="term" value="C:plasma membrane"/>
    <property type="evidence" value="ECO:0007669"/>
    <property type="project" value="TreeGrafter"/>
</dbReference>
<dbReference type="OMA" id="PGQGNQW"/>
<evidence type="ECO:0000313" key="8">
    <source>
        <dbReference type="EMBL" id="GAT13804.1"/>
    </source>
</evidence>
<dbReference type="InterPro" id="IPR006162">
    <property type="entry name" value="Ppantetheine_attach_site"/>
</dbReference>
<gene>
    <name evidence="8" type="ORF">RMCT_0775</name>
</gene>
<dbReference type="SMART" id="SM00823">
    <property type="entry name" value="PKS_PP"/>
    <property type="match status" value="1"/>
</dbReference>
<dbReference type="GO" id="GO:0071770">
    <property type="term" value="P:DIM/DIP cell wall layer assembly"/>
    <property type="evidence" value="ECO:0007669"/>
    <property type="project" value="TreeGrafter"/>
</dbReference>
<protein>
    <submittedName>
        <fullName evidence="8">Acyl transferase domain-containing protein</fullName>
    </submittedName>
</protein>
<keyword evidence="1" id="KW-0596">Phosphopantetheine</keyword>
<dbReference type="SMART" id="SM00827">
    <property type="entry name" value="PKS_AT"/>
    <property type="match status" value="1"/>
</dbReference>
<dbReference type="InterPro" id="IPR009081">
    <property type="entry name" value="PP-bd_ACP"/>
</dbReference>
<dbReference type="Gene3D" id="3.40.366.10">
    <property type="entry name" value="Malonyl-Coenzyme A Acyl Carrier Protein, domain 2"/>
    <property type="match status" value="1"/>
</dbReference>
<dbReference type="GO" id="GO:0004312">
    <property type="term" value="F:fatty acid synthase activity"/>
    <property type="evidence" value="ECO:0007669"/>
    <property type="project" value="TreeGrafter"/>
</dbReference>
<dbReference type="CDD" id="cd05274">
    <property type="entry name" value="KR_FAS_SDR_x"/>
    <property type="match status" value="1"/>
</dbReference>
<dbReference type="Pfam" id="PF00698">
    <property type="entry name" value="Acyl_transf_1"/>
    <property type="match status" value="1"/>
</dbReference>
<dbReference type="InterPro" id="IPR013968">
    <property type="entry name" value="PKS_KR"/>
</dbReference>
<dbReference type="InterPro" id="IPR020806">
    <property type="entry name" value="PKS_PP-bd"/>
</dbReference>
<keyword evidence="5" id="KW-0511">Multifunctional enzyme</keyword>
<dbReference type="NCBIfam" id="NF037940">
    <property type="entry name" value="PKS_MbtD"/>
    <property type="match status" value="1"/>
</dbReference>
<evidence type="ECO:0000313" key="9">
    <source>
        <dbReference type="Proteomes" id="UP000069654"/>
    </source>
</evidence>
<dbReference type="SUPFAM" id="SSF51735">
    <property type="entry name" value="NAD(P)-binding Rossmann-fold domains"/>
    <property type="match status" value="2"/>
</dbReference>
<dbReference type="Gene3D" id="1.10.1200.10">
    <property type="entry name" value="ACP-like"/>
    <property type="match status" value="1"/>
</dbReference>
<dbReference type="PROSITE" id="PS00012">
    <property type="entry name" value="PHOSPHOPANTETHEINE"/>
    <property type="match status" value="1"/>
</dbReference>
<dbReference type="SMART" id="SM00822">
    <property type="entry name" value="PKS_KR"/>
    <property type="match status" value="1"/>
</dbReference>
<dbReference type="InterPro" id="IPR036736">
    <property type="entry name" value="ACP-like_sf"/>
</dbReference>
<dbReference type="PANTHER" id="PTHR43775:SF37">
    <property type="entry name" value="SI:DKEY-61P9.11"/>
    <property type="match status" value="1"/>
</dbReference>
<dbReference type="Gene3D" id="3.30.70.3290">
    <property type="match status" value="1"/>
</dbReference>
<organism evidence="8 9">
    <name type="scientific">Mycolicibacterium thermoresistibile</name>
    <name type="common">Mycobacterium thermoresistibile</name>
    <dbReference type="NCBI Taxonomy" id="1797"/>
    <lineage>
        <taxon>Bacteria</taxon>
        <taxon>Bacillati</taxon>
        <taxon>Actinomycetota</taxon>
        <taxon>Actinomycetes</taxon>
        <taxon>Mycobacteriales</taxon>
        <taxon>Mycobacteriaceae</taxon>
        <taxon>Mycolicibacterium</taxon>
    </lineage>
</organism>